<dbReference type="AlphaFoldDB" id="A0A653D707"/>
<name>A0A653D707_CALMS</name>
<evidence type="ECO:0000313" key="2">
    <source>
        <dbReference type="Proteomes" id="UP000410492"/>
    </source>
</evidence>
<dbReference type="EMBL" id="CAACVG010010478">
    <property type="protein sequence ID" value="VEN55918.1"/>
    <property type="molecule type" value="Genomic_DNA"/>
</dbReference>
<gene>
    <name evidence="1" type="ORF">CALMAC_LOCUS14965</name>
</gene>
<protein>
    <submittedName>
        <fullName evidence="1">Uncharacterized protein</fullName>
    </submittedName>
</protein>
<sequence>MCNAEHLGSYATHYQMIRGCPKLSYESVMAKRWEVLDIINKLRNKNYKYS</sequence>
<accession>A0A653D707</accession>
<evidence type="ECO:0000313" key="1">
    <source>
        <dbReference type="EMBL" id="VEN55918.1"/>
    </source>
</evidence>
<keyword evidence="2" id="KW-1185">Reference proteome</keyword>
<dbReference type="Proteomes" id="UP000410492">
    <property type="component" value="Unassembled WGS sequence"/>
</dbReference>
<reference evidence="1 2" key="1">
    <citation type="submission" date="2019-01" db="EMBL/GenBank/DDBJ databases">
        <authorList>
            <person name="Sayadi A."/>
        </authorList>
    </citation>
    <scope>NUCLEOTIDE SEQUENCE [LARGE SCALE GENOMIC DNA]</scope>
</reference>
<proteinExistence type="predicted"/>
<organism evidence="1 2">
    <name type="scientific">Callosobruchus maculatus</name>
    <name type="common">Southern cowpea weevil</name>
    <name type="synonym">Pulse bruchid</name>
    <dbReference type="NCBI Taxonomy" id="64391"/>
    <lineage>
        <taxon>Eukaryota</taxon>
        <taxon>Metazoa</taxon>
        <taxon>Ecdysozoa</taxon>
        <taxon>Arthropoda</taxon>
        <taxon>Hexapoda</taxon>
        <taxon>Insecta</taxon>
        <taxon>Pterygota</taxon>
        <taxon>Neoptera</taxon>
        <taxon>Endopterygota</taxon>
        <taxon>Coleoptera</taxon>
        <taxon>Polyphaga</taxon>
        <taxon>Cucujiformia</taxon>
        <taxon>Chrysomeloidea</taxon>
        <taxon>Chrysomelidae</taxon>
        <taxon>Bruchinae</taxon>
        <taxon>Bruchini</taxon>
        <taxon>Callosobruchus</taxon>
    </lineage>
</organism>